<feature type="transmembrane region" description="Helical" evidence="1">
    <location>
        <begin position="68"/>
        <end position="90"/>
    </location>
</feature>
<keyword evidence="1" id="KW-0812">Transmembrane</keyword>
<evidence type="ECO:0008006" key="4">
    <source>
        <dbReference type="Google" id="ProtNLM"/>
    </source>
</evidence>
<evidence type="ECO:0000313" key="2">
    <source>
        <dbReference type="EMBL" id="NHN84708.1"/>
    </source>
</evidence>
<comment type="caution">
    <text evidence="2">The sequence shown here is derived from an EMBL/GenBank/DDBJ whole genome shotgun (WGS) entry which is preliminary data.</text>
</comment>
<dbReference type="RefSeq" id="WP_173583096.1">
    <property type="nucleotide sequence ID" value="NZ_WOTB01000009.1"/>
</dbReference>
<dbReference type="EMBL" id="WOTB01000009">
    <property type="protein sequence ID" value="NHN84708.1"/>
    <property type="molecule type" value="Genomic_DNA"/>
</dbReference>
<accession>A0ABX0JRQ7</accession>
<feature type="transmembrane region" description="Helical" evidence="1">
    <location>
        <begin position="142"/>
        <end position="167"/>
    </location>
</feature>
<evidence type="ECO:0000313" key="3">
    <source>
        <dbReference type="Proteomes" id="UP000635278"/>
    </source>
</evidence>
<sequence length="206" mass="22764">MPLSPRSQSGAASRRSKVTAFLSDSGGLVLLWVLDSVLGHRVATEFVLLFLGADLLRHVVRRIPVPLMWWAVNGSMGVFIIAELVFGTATLEPWEGTATIALFALVFLVGAWMRPPLLQRLFEQAQGAPFPVRPEISRYFRYLTLFWSGLLQVVTLLDICLSVTHFAGEYRSVAETVAPVLAVVAGVAITRRSGRRLFLRLSGKRT</sequence>
<keyword evidence="1" id="KW-1133">Transmembrane helix</keyword>
<keyword evidence="1" id="KW-0472">Membrane</keyword>
<feature type="transmembrane region" description="Helical" evidence="1">
    <location>
        <begin position="96"/>
        <end position="113"/>
    </location>
</feature>
<feature type="transmembrane region" description="Helical" evidence="1">
    <location>
        <begin position="173"/>
        <end position="190"/>
    </location>
</feature>
<name>A0ABX0JRQ7_9PROT</name>
<reference evidence="2 3" key="1">
    <citation type="journal article" date="2020" name="Int. J. Syst. Evol. Microbiol.">
        <title>Novel acetic acid bacteria from cider fermentations: Acetobacter conturbans sp. nov. and Acetobacter fallax sp. nov.</title>
        <authorList>
            <person name="Sombolestani A.S."/>
            <person name="Cleenwerck I."/>
            <person name="Cnockaert M."/>
            <person name="Borremans W."/>
            <person name="Wieme A.D."/>
            <person name="De Vuyst L."/>
            <person name="Vandamme P."/>
        </authorList>
    </citation>
    <scope>NUCLEOTIDE SEQUENCE [LARGE SCALE GENOMIC DNA]</scope>
    <source>
        <strain evidence="2 3">LMG 30640</strain>
    </source>
</reference>
<feature type="transmembrane region" description="Helical" evidence="1">
    <location>
        <begin position="38"/>
        <end position="56"/>
    </location>
</feature>
<evidence type="ECO:0000256" key="1">
    <source>
        <dbReference type="SAM" id="Phobius"/>
    </source>
</evidence>
<organism evidence="2 3">
    <name type="scientific">Acetobacter musti</name>
    <dbReference type="NCBI Taxonomy" id="864732"/>
    <lineage>
        <taxon>Bacteria</taxon>
        <taxon>Pseudomonadati</taxon>
        <taxon>Pseudomonadota</taxon>
        <taxon>Alphaproteobacteria</taxon>
        <taxon>Acetobacterales</taxon>
        <taxon>Acetobacteraceae</taxon>
        <taxon>Acetobacter</taxon>
    </lineage>
</organism>
<keyword evidence="3" id="KW-1185">Reference proteome</keyword>
<protein>
    <recommendedName>
        <fullName evidence="4">Intracellular septation protein A</fullName>
    </recommendedName>
</protein>
<proteinExistence type="predicted"/>
<dbReference type="Proteomes" id="UP000635278">
    <property type="component" value="Unassembled WGS sequence"/>
</dbReference>
<gene>
    <name evidence="2" type="ORF">GOB93_08630</name>
</gene>